<comment type="caution">
    <text evidence="2">The sequence shown here is derived from an EMBL/GenBank/DDBJ whole genome shotgun (WGS) entry which is preliminary data.</text>
</comment>
<protein>
    <submittedName>
        <fullName evidence="2">Uncharacterized protein</fullName>
    </submittedName>
</protein>
<reference evidence="2" key="1">
    <citation type="journal article" date="2015" name="Nature">
        <title>Complex archaea that bridge the gap between prokaryotes and eukaryotes.</title>
        <authorList>
            <person name="Spang A."/>
            <person name="Saw J.H."/>
            <person name="Jorgensen S.L."/>
            <person name="Zaremba-Niedzwiedzka K."/>
            <person name="Martijn J."/>
            <person name="Lind A.E."/>
            <person name="van Eijk R."/>
            <person name="Schleper C."/>
            <person name="Guy L."/>
            <person name="Ettema T.J."/>
        </authorList>
    </citation>
    <scope>NUCLEOTIDE SEQUENCE</scope>
</reference>
<proteinExistence type="predicted"/>
<keyword evidence="1" id="KW-1133">Transmembrane helix</keyword>
<evidence type="ECO:0000313" key="2">
    <source>
        <dbReference type="EMBL" id="KKM91259.1"/>
    </source>
</evidence>
<keyword evidence="1" id="KW-0472">Membrane</keyword>
<keyword evidence="1" id="KW-0812">Transmembrane</keyword>
<sequence>MDVDVSELIGKARAWMNEGQGKWVCLGAGGVLILLACLIFLSGSGGTEAGEILDRGLLAKYLCTKCKASGEVRVRFSPGDGVNFASKFPIDCPKCGAPDSAVLAIKCTACKKPMAASDEPIYKCPHCKKVYDNTIRPG</sequence>
<dbReference type="AlphaFoldDB" id="A0A0F9L8R7"/>
<dbReference type="EMBL" id="LAZR01006560">
    <property type="protein sequence ID" value="KKM91259.1"/>
    <property type="molecule type" value="Genomic_DNA"/>
</dbReference>
<feature type="transmembrane region" description="Helical" evidence="1">
    <location>
        <begin position="20"/>
        <end position="41"/>
    </location>
</feature>
<name>A0A0F9L8R7_9ZZZZ</name>
<gene>
    <name evidence="2" type="ORF">LCGC14_1230340</name>
</gene>
<evidence type="ECO:0000256" key="1">
    <source>
        <dbReference type="SAM" id="Phobius"/>
    </source>
</evidence>
<organism evidence="2">
    <name type="scientific">marine sediment metagenome</name>
    <dbReference type="NCBI Taxonomy" id="412755"/>
    <lineage>
        <taxon>unclassified sequences</taxon>
        <taxon>metagenomes</taxon>
        <taxon>ecological metagenomes</taxon>
    </lineage>
</organism>
<accession>A0A0F9L8R7</accession>